<evidence type="ECO:0000313" key="2">
    <source>
        <dbReference type="EMBL" id="SHL67405.1"/>
    </source>
</evidence>
<evidence type="ECO:0000256" key="1">
    <source>
        <dbReference type="SAM" id="SignalP"/>
    </source>
</evidence>
<gene>
    <name evidence="2" type="ORF">SAMN05444387_1203</name>
</gene>
<dbReference type="EMBL" id="FRBX01000001">
    <property type="protein sequence ID" value="SHL67405.1"/>
    <property type="molecule type" value="Genomic_DNA"/>
</dbReference>
<reference evidence="2 3" key="1">
    <citation type="submission" date="2016-11" db="EMBL/GenBank/DDBJ databases">
        <authorList>
            <person name="Varghese N."/>
            <person name="Submissions S."/>
        </authorList>
    </citation>
    <scope>NUCLEOTIDE SEQUENCE [LARGE SCALE GENOMIC DNA]</scope>
    <source>
        <strain evidence="2 3">DSM 6368</strain>
    </source>
</reference>
<keyword evidence="1" id="KW-0732">Signal</keyword>
<protein>
    <submittedName>
        <fullName evidence="2">Uncharacterized protein</fullName>
    </submittedName>
</protein>
<name>A0ABY1J0B3_9FLAO</name>
<keyword evidence="3" id="KW-1185">Reference proteome</keyword>
<comment type="caution">
    <text evidence="2">The sequence shown here is derived from an EMBL/GenBank/DDBJ whole genome shotgun (WGS) entry which is preliminary data.</text>
</comment>
<accession>A0ABY1J0B3</accession>
<organism evidence="2 3">
    <name type="scientific">Flavobacterium pectinovorum</name>
    <dbReference type="NCBI Taxonomy" id="29533"/>
    <lineage>
        <taxon>Bacteria</taxon>
        <taxon>Pseudomonadati</taxon>
        <taxon>Bacteroidota</taxon>
        <taxon>Flavobacteriia</taxon>
        <taxon>Flavobacteriales</taxon>
        <taxon>Flavobacteriaceae</taxon>
        <taxon>Flavobacterium</taxon>
    </lineage>
</organism>
<feature type="signal peptide" evidence="1">
    <location>
        <begin position="1"/>
        <end position="20"/>
    </location>
</feature>
<sequence>MKHILILICIGAFSFNTLQAQKVIHPHHNNNVKAGSWRVLGTVHAKHTADHDALNVPGPHDYYRKIKFKVTDSPVNIQRLVARYDDGAPENINTRVEIPKGGESRVIDLKGGKRKLKSIEFWYDTKGFLNGKADVTVFAMK</sequence>
<dbReference type="Proteomes" id="UP000184216">
    <property type="component" value="Unassembled WGS sequence"/>
</dbReference>
<feature type="chain" id="PRO_5045974207" evidence="1">
    <location>
        <begin position="21"/>
        <end position="141"/>
    </location>
</feature>
<evidence type="ECO:0000313" key="3">
    <source>
        <dbReference type="Proteomes" id="UP000184216"/>
    </source>
</evidence>
<dbReference type="RefSeq" id="WP_124020517.1">
    <property type="nucleotide sequence ID" value="NZ_FRBX01000001.1"/>
</dbReference>
<proteinExistence type="predicted"/>